<dbReference type="AlphaFoldDB" id="A0A6V7SHP7"/>
<protein>
    <submittedName>
        <fullName evidence="3">PIR protein CIR protein</fullName>
    </submittedName>
</protein>
<gene>
    <name evidence="3" type="ORF">PVSEL_0402100</name>
</gene>
<keyword evidence="2" id="KW-1133">Transmembrane helix</keyword>
<evidence type="ECO:0000313" key="4">
    <source>
        <dbReference type="Proteomes" id="UP000515697"/>
    </source>
</evidence>
<feature type="compositionally biased region" description="Gly residues" evidence="1">
    <location>
        <begin position="357"/>
        <end position="402"/>
    </location>
</feature>
<dbReference type="VEuPathDB" id="PlasmoDB:PVLDE_0402120"/>
<dbReference type="VEuPathDB" id="PlasmoDB:PVSEL_0402100"/>
<feature type="compositionally biased region" description="Polar residues" evidence="1">
    <location>
        <begin position="417"/>
        <end position="436"/>
    </location>
</feature>
<dbReference type="VEuPathDB" id="PlasmoDB:PVPCR_1004650"/>
<reference evidence="3 4" key="1">
    <citation type="submission" date="2020-08" db="EMBL/GenBank/DDBJ databases">
        <authorList>
            <person name="Ramaprasad A."/>
        </authorList>
    </citation>
    <scope>NUCLEOTIDE SEQUENCE [LARGE SCALE GENOMIC DNA]</scope>
</reference>
<keyword evidence="2" id="KW-0472">Membrane</keyword>
<keyword evidence="2" id="KW-0812">Transmembrane</keyword>
<dbReference type="VEuPathDB" id="PlasmoDB:PVBDA_0402270"/>
<feature type="compositionally biased region" description="Pro residues" evidence="1">
    <location>
        <begin position="308"/>
        <end position="331"/>
    </location>
</feature>
<evidence type="ECO:0000256" key="2">
    <source>
        <dbReference type="SAM" id="Phobius"/>
    </source>
</evidence>
<dbReference type="Pfam" id="PF06022">
    <property type="entry name" value="Cir_Bir_Yir"/>
    <property type="match status" value="1"/>
</dbReference>
<evidence type="ECO:0000313" key="3">
    <source>
        <dbReference type="EMBL" id="CAD2098141.1"/>
    </source>
</evidence>
<feature type="compositionally biased region" description="Pro residues" evidence="1">
    <location>
        <begin position="763"/>
        <end position="773"/>
    </location>
</feature>
<feature type="compositionally biased region" description="Pro residues" evidence="1">
    <location>
        <begin position="576"/>
        <end position="590"/>
    </location>
</feature>
<feature type="compositionally biased region" description="Polar residues" evidence="1">
    <location>
        <begin position="463"/>
        <end position="476"/>
    </location>
</feature>
<feature type="compositionally biased region" description="Low complexity" evidence="1">
    <location>
        <begin position="549"/>
        <end position="575"/>
    </location>
</feature>
<accession>A0A6V7SHP7</accession>
<dbReference type="VEuPathDB" id="PlasmoDB:PVBDA_0602510"/>
<feature type="compositionally biased region" description="Polar residues" evidence="1">
    <location>
        <begin position="777"/>
        <end position="794"/>
    </location>
</feature>
<dbReference type="Proteomes" id="UP000515697">
    <property type="component" value="Chromosome PVSEL_04"/>
</dbReference>
<dbReference type="VEuPathDB" id="PlasmoDB:PVLDE_0100150"/>
<dbReference type="VEuPathDB" id="PlasmoDB:PVVCY_0401980"/>
<feature type="compositionally biased region" description="Polar residues" evidence="1">
    <location>
        <begin position="284"/>
        <end position="295"/>
    </location>
</feature>
<dbReference type="InterPro" id="IPR006477">
    <property type="entry name" value="Yir_bir_cir"/>
</dbReference>
<feature type="transmembrane region" description="Helical" evidence="2">
    <location>
        <begin position="914"/>
        <end position="935"/>
    </location>
</feature>
<feature type="compositionally biased region" description="Polar residues" evidence="1">
    <location>
        <begin position="729"/>
        <end position="749"/>
    </location>
</feature>
<dbReference type="VEuPathDB" id="PlasmoDB:PVBDA_0200080"/>
<feature type="compositionally biased region" description="Low complexity" evidence="1">
    <location>
        <begin position="477"/>
        <end position="499"/>
    </location>
</feature>
<feature type="compositionally biased region" description="Gly residues" evidence="1">
    <location>
        <begin position="446"/>
        <end position="455"/>
    </location>
</feature>
<dbReference type="VEuPathDB" id="PlasmoDB:PVBDA_0301960"/>
<feature type="compositionally biased region" description="Pro residues" evidence="1">
    <location>
        <begin position="622"/>
        <end position="632"/>
    </location>
</feature>
<feature type="compositionally biased region" description="Low complexity" evidence="1">
    <location>
        <begin position="829"/>
        <end position="848"/>
    </location>
</feature>
<feature type="region of interest" description="Disordered" evidence="1">
    <location>
        <begin position="729"/>
        <end position="852"/>
    </location>
</feature>
<dbReference type="VEuPathDB" id="PlasmoDB:PVVCY_0101560"/>
<feature type="compositionally biased region" description="Gly residues" evidence="1">
    <location>
        <begin position="500"/>
        <end position="518"/>
    </location>
</feature>
<proteinExistence type="predicted"/>
<sequence>MDDKVCGLLSEVDEYFNKGVVNERKFNKNSSLKNNCPYENNSNQPKCTNNNDRTSALCAYLHNKISEIDKYFKDGANSDKRHIEIFIIWLGDKLFKMDNDYKATLEESYKKNLENHVGNYNYWKVMDSKKFYKKATIKKMSEYYNLINYICKLITEYNKNPDNPRLGNYSSQCGNYYKTIYNSINGCKPYLQLLDDLKMVYEIFRMQKISNNYNINENKRKRLLNRVKSLTTFQNVNQYFVTVNPILSFDDKECVDVRSNDEKIGERIASQKSKAPIRGGQPRVSGNTQHGNTGSRHPASLQPKRLPAQPPTLKSPPAKPAAVKPAPPPQSLPSAPSQTDTKLKTHQAGQTHQNGPGDAGSGAVGGKGGTSGGKGGTSGEKGGTSGEKGGTSGGLVDGSGGKGAEKKDINRGLGSDKGSSTQVGKDGGQKSSNSDTRGPVNVPGSGAHGSGGAGVKSGDQGVKGSQKSIDSGTNGEQGSPSSGASGKQGSQGTTSSESGGSSGGAGGGKGDAGSGGGSAQDDQGKSPDRTGSVQGGQAKGPGDPPGGNPVPAQSAPAPSGTGTTPSSQSSTGLQSPPVPSTPQSPTPQVPTTPGTTSQVPTPPGTIPSPGASQPQVQQGTPPADPPVPPGQPPQTGGSSSGSKDTGDGSSDPASNTSGGSFDWGSSIFEFILKGKEYYNKASEFIKDNQQKFKDAAEKISGAYNDTVDNLKSAYNASSGYVNNLINDVIDQFNQTDPPSKQNGNHSGTGNPPGVGNPSNQLPPSQPQNTPDPPTSSKNTSSDPASNQQPNSLSMPSKDPLPTTPTDPSKGSQPPSPQAPPPATPPGPPKVSSQQIQSPPQPHPITQQPAHVPAQVNQPNSQKIGQLIKSLSSDIILKKPWNIFPTTWNGSGGCKPEIKFMNATLVCCTYEQCSLTGITVTLVLIPIILLIAYKYLSFGSSKKSEKKNMKRVINFHDGNRKTKIIISSNNKNKDLKPVINLVGGKKDSLINIYKIIQADPMPFINLFFLLIFFVYKRKRDTIE</sequence>
<organism evidence="3 4">
    <name type="scientific">Plasmodium vinckei</name>
    <dbReference type="NCBI Taxonomy" id="5860"/>
    <lineage>
        <taxon>Eukaryota</taxon>
        <taxon>Sar</taxon>
        <taxon>Alveolata</taxon>
        <taxon>Apicomplexa</taxon>
        <taxon>Aconoidasida</taxon>
        <taxon>Haemosporida</taxon>
        <taxon>Plasmodiidae</taxon>
        <taxon>Plasmodium</taxon>
        <taxon>Plasmodium (Vinckeia)</taxon>
    </lineage>
</organism>
<dbReference type="EMBL" id="LR865425">
    <property type="protein sequence ID" value="CAD2098141.1"/>
    <property type="molecule type" value="Genomic_DNA"/>
</dbReference>
<name>A0A6V7SHP7_PLAVN</name>
<feature type="compositionally biased region" description="Low complexity" evidence="1">
    <location>
        <begin position="633"/>
        <end position="651"/>
    </location>
</feature>
<evidence type="ECO:0000256" key="1">
    <source>
        <dbReference type="SAM" id="MobiDB-lite"/>
    </source>
</evidence>
<feature type="region of interest" description="Disordered" evidence="1">
    <location>
        <begin position="265"/>
        <end position="663"/>
    </location>
</feature>
<dbReference type="VEuPathDB" id="PlasmoDB:PVPCR_0402160"/>
<feature type="compositionally biased region" description="Pro residues" evidence="1">
    <location>
        <begin position="813"/>
        <end position="828"/>
    </location>
</feature>
<dbReference type="VEuPathDB" id="PlasmoDB:PVLDE_0402170"/>